<feature type="compositionally biased region" description="Polar residues" evidence="1">
    <location>
        <begin position="158"/>
        <end position="171"/>
    </location>
</feature>
<organism evidence="2 3">
    <name type="scientific">Streblomastix strix</name>
    <dbReference type="NCBI Taxonomy" id="222440"/>
    <lineage>
        <taxon>Eukaryota</taxon>
        <taxon>Metamonada</taxon>
        <taxon>Preaxostyla</taxon>
        <taxon>Oxymonadida</taxon>
        <taxon>Streblomastigidae</taxon>
        <taxon>Streblomastix</taxon>
    </lineage>
</organism>
<feature type="compositionally biased region" description="Polar residues" evidence="1">
    <location>
        <begin position="7"/>
        <end position="25"/>
    </location>
</feature>
<feature type="region of interest" description="Disordered" evidence="1">
    <location>
        <begin position="133"/>
        <end position="171"/>
    </location>
</feature>
<accession>A0A5J4VGV0</accession>
<evidence type="ECO:0000256" key="1">
    <source>
        <dbReference type="SAM" id="MobiDB-lite"/>
    </source>
</evidence>
<comment type="caution">
    <text evidence="2">The sequence shown here is derived from an EMBL/GenBank/DDBJ whole genome shotgun (WGS) entry which is preliminary data.</text>
</comment>
<proteinExistence type="predicted"/>
<protein>
    <submittedName>
        <fullName evidence="2">Uncharacterized protein</fullName>
    </submittedName>
</protein>
<feature type="region of interest" description="Disordered" evidence="1">
    <location>
        <begin position="1"/>
        <end position="111"/>
    </location>
</feature>
<feature type="compositionally biased region" description="Polar residues" evidence="1">
    <location>
        <begin position="133"/>
        <end position="144"/>
    </location>
</feature>
<sequence>MKHLSLLNANSPNNKNTTYSTQSFNAAERGAPKLEVLYKPPPQDSIYNPPTREPVTFANYARTSVRPVRFESQPTSIKSNPFQSERSIPPPEKEPAVFQPQPPRPLRYADKGGKYLAYLPGYKPRDYAPYQSREFSSYSQQKPKSQGPWRTMHEQTREYQQGEDTNQLQGTNEQYNLTNIPTQLRDWDGQKGYMDFEDEDQEEDEDQDDFDYERELDKEDDEDEECFESFLLILADFGFDYYLIGEEDQDEELQDEIEEDDEDQDDDLLSDQEDDSDNNQDDFRFLILVLLFV</sequence>
<feature type="compositionally biased region" description="Polar residues" evidence="1">
    <location>
        <begin position="72"/>
        <end position="86"/>
    </location>
</feature>
<dbReference type="AlphaFoldDB" id="A0A5J4VGV0"/>
<evidence type="ECO:0000313" key="3">
    <source>
        <dbReference type="Proteomes" id="UP000324800"/>
    </source>
</evidence>
<dbReference type="Proteomes" id="UP000324800">
    <property type="component" value="Unassembled WGS sequence"/>
</dbReference>
<dbReference type="EMBL" id="SNRW01007113">
    <property type="protein sequence ID" value="KAA6381817.1"/>
    <property type="molecule type" value="Genomic_DNA"/>
</dbReference>
<gene>
    <name evidence="2" type="ORF">EZS28_022656</name>
</gene>
<evidence type="ECO:0000313" key="2">
    <source>
        <dbReference type="EMBL" id="KAA6381817.1"/>
    </source>
</evidence>
<feature type="region of interest" description="Disordered" evidence="1">
    <location>
        <begin position="245"/>
        <end position="279"/>
    </location>
</feature>
<name>A0A5J4VGV0_9EUKA</name>
<feature type="region of interest" description="Disordered" evidence="1">
    <location>
        <begin position="195"/>
        <end position="223"/>
    </location>
</feature>
<reference evidence="2 3" key="1">
    <citation type="submission" date="2019-03" db="EMBL/GenBank/DDBJ databases">
        <title>Single cell metagenomics reveals metabolic interactions within the superorganism composed of flagellate Streblomastix strix and complex community of Bacteroidetes bacteria on its surface.</title>
        <authorList>
            <person name="Treitli S.C."/>
            <person name="Kolisko M."/>
            <person name="Husnik F."/>
            <person name="Keeling P."/>
            <person name="Hampl V."/>
        </authorList>
    </citation>
    <scope>NUCLEOTIDE SEQUENCE [LARGE SCALE GENOMIC DNA]</scope>
    <source>
        <strain evidence="2">ST1C</strain>
    </source>
</reference>